<gene>
    <name evidence="1" type="ORF">SAMN04487942_0312</name>
</gene>
<sequence>MIKKWYFYTSLTVITVFLSSGFKPFNLETNPWFLISEQDGTHYLYPSEEQSEYTNLNIPFTGNFFIGFKEAIGYRESESKYKTVNSLGYLGKYQFGIETLKSVGIHNRSAFLNSPELQEKAFIALLAKNKWELKKEIEKYEGTIMNGIRITESGILAAAHLGGAGTVKKYFKNKGKRNFRDAYGSSIKSYMKMFGGYDTSFIVANINANVKNI</sequence>
<dbReference type="AlphaFoldDB" id="A0A1H8HTJ4"/>
<dbReference type="STRING" id="604089.SAMN04487942_0312"/>
<dbReference type="EMBL" id="FODN01000001">
    <property type="protein sequence ID" value="SEN59325.1"/>
    <property type="molecule type" value="Genomic_DNA"/>
</dbReference>
<dbReference type="Proteomes" id="UP000198657">
    <property type="component" value="Unassembled WGS sequence"/>
</dbReference>
<dbReference type="OrthoDB" id="1143238at2"/>
<evidence type="ECO:0008006" key="3">
    <source>
        <dbReference type="Google" id="ProtNLM"/>
    </source>
</evidence>
<keyword evidence="2" id="KW-1185">Reference proteome</keyword>
<reference evidence="2" key="1">
    <citation type="submission" date="2016-10" db="EMBL/GenBank/DDBJ databases">
        <authorList>
            <person name="Varghese N."/>
            <person name="Submissions S."/>
        </authorList>
    </citation>
    <scope>NUCLEOTIDE SEQUENCE [LARGE SCALE GENOMIC DNA]</scope>
    <source>
        <strain evidence="2">CGMCC 1.8704</strain>
    </source>
</reference>
<dbReference type="RefSeq" id="WP_091164670.1">
    <property type="nucleotide sequence ID" value="NZ_CBCSFM010000001.1"/>
</dbReference>
<organism evidence="1 2">
    <name type="scientific">Flavobacterium sinopsychrotolerans</name>
    <dbReference type="NCBI Taxonomy" id="604089"/>
    <lineage>
        <taxon>Bacteria</taxon>
        <taxon>Pseudomonadati</taxon>
        <taxon>Bacteroidota</taxon>
        <taxon>Flavobacteriia</taxon>
        <taxon>Flavobacteriales</taxon>
        <taxon>Flavobacteriaceae</taxon>
        <taxon>Flavobacterium</taxon>
    </lineage>
</organism>
<proteinExistence type="predicted"/>
<evidence type="ECO:0000313" key="2">
    <source>
        <dbReference type="Proteomes" id="UP000198657"/>
    </source>
</evidence>
<evidence type="ECO:0000313" key="1">
    <source>
        <dbReference type="EMBL" id="SEN59325.1"/>
    </source>
</evidence>
<accession>A0A1H8HTJ4</accession>
<protein>
    <recommendedName>
        <fullName evidence="3">Peptidoglycan-binding protein LysM</fullName>
    </recommendedName>
</protein>
<name>A0A1H8HTJ4_9FLAO</name>